<reference evidence="14" key="1">
    <citation type="submission" date="2016-01" db="EMBL/GenBank/DDBJ databases">
        <authorList>
            <person name="Peeters C."/>
        </authorList>
    </citation>
    <scope>NUCLEOTIDE SEQUENCE [LARGE SCALE GENOMIC DNA]</scope>
    <source>
        <strain evidence="14">LMG 29323</strain>
    </source>
</reference>
<accession>A0A158A279</accession>
<dbReference type="SMART" id="SM00387">
    <property type="entry name" value="HATPase_c"/>
    <property type="match status" value="1"/>
</dbReference>
<organism evidence="14 15">
    <name type="scientific">Caballeronia pedi</name>
    <dbReference type="NCBI Taxonomy" id="1777141"/>
    <lineage>
        <taxon>Bacteria</taxon>
        <taxon>Pseudomonadati</taxon>
        <taxon>Pseudomonadota</taxon>
        <taxon>Betaproteobacteria</taxon>
        <taxon>Burkholderiales</taxon>
        <taxon>Burkholderiaceae</taxon>
        <taxon>Caballeronia</taxon>
    </lineage>
</organism>
<evidence type="ECO:0000256" key="6">
    <source>
        <dbReference type="ARBA" id="ARBA00022741"/>
    </source>
</evidence>
<evidence type="ECO:0000256" key="3">
    <source>
        <dbReference type="ARBA" id="ARBA00012438"/>
    </source>
</evidence>
<evidence type="ECO:0000259" key="13">
    <source>
        <dbReference type="PROSITE" id="PS50885"/>
    </source>
</evidence>
<keyword evidence="11" id="KW-1133">Transmembrane helix</keyword>
<dbReference type="OrthoDB" id="9815750at2"/>
<dbReference type="InterPro" id="IPR004358">
    <property type="entry name" value="Sig_transdc_His_kin-like_C"/>
</dbReference>
<dbReference type="GO" id="GO:0016020">
    <property type="term" value="C:membrane"/>
    <property type="evidence" value="ECO:0007669"/>
    <property type="project" value="UniProtKB-SubCell"/>
</dbReference>
<evidence type="ECO:0000256" key="11">
    <source>
        <dbReference type="SAM" id="Phobius"/>
    </source>
</evidence>
<dbReference type="PRINTS" id="PR00344">
    <property type="entry name" value="BCTRLSENSOR"/>
</dbReference>
<evidence type="ECO:0000259" key="12">
    <source>
        <dbReference type="PROSITE" id="PS50109"/>
    </source>
</evidence>
<evidence type="ECO:0000256" key="10">
    <source>
        <dbReference type="SAM" id="MobiDB-lite"/>
    </source>
</evidence>
<feature type="transmembrane region" description="Helical" evidence="11">
    <location>
        <begin position="39"/>
        <end position="64"/>
    </location>
</feature>
<feature type="transmembrane region" description="Helical" evidence="11">
    <location>
        <begin position="110"/>
        <end position="130"/>
    </location>
</feature>
<comment type="subcellular location">
    <subcellularLocation>
        <location evidence="2">Membrane</location>
    </subcellularLocation>
</comment>
<dbReference type="Proteomes" id="UP000054911">
    <property type="component" value="Unassembled WGS sequence"/>
</dbReference>
<dbReference type="InterPro" id="IPR035965">
    <property type="entry name" value="PAS-like_dom_sf"/>
</dbReference>
<evidence type="ECO:0000256" key="9">
    <source>
        <dbReference type="ARBA" id="ARBA00023012"/>
    </source>
</evidence>
<dbReference type="AlphaFoldDB" id="A0A158A279"/>
<dbReference type="GO" id="GO:0000155">
    <property type="term" value="F:phosphorelay sensor kinase activity"/>
    <property type="evidence" value="ECO:0007669"/>
    <property type="project" value="InterPro"/>
</dbReference>
<feature type="transmembrane region" description="Helical" evidence="11">
    <location>
        <begin position="312"/>
        <end position="335"/>
    </location>
</feature>
<name>A0A158A279_9BURK</name>
<dbReference type="RefSeq" id="WP_061174228.1">
    <property type="nucleotide sequence ID" value="NZ_FCOE02000004.1"/>
</dbReference>
<keyword evidence="4" id="KW-0597">Phosphoprotein</keyword>
<keyword evidence="7 14" id="KW-0418">Kinase</keyword>
<evidence type="ECO:0000313" key="15">
    <source>
        <dbReference type="Proteomes" id="UP000054911"/>
    </source>
</evidence>
<dbReference type="InterPro" id="IPR036097">
    <property type="entry name" value="HisK_dim/P_sf"/>
</dbReference>
<feature type="region of interest" description="Disordered" evidence="10">
    <location>
        <begin position="785"/>
        <end position="809"/>
    </location>
</feature>
<feature type="domain" description="HAMP" evidence="13">
    <location>
        <begin position="337"/>
        <end position="389"/>
    </location>
</feature>
<dbReference type="SUPFAM" id="SSF47384">
    <property type="entry name" value="Homodimeric domain of signal transducing histidine kinase"/>
    <property type="match status" value="1"/>
</dbReference>
<proteinExistence type="predicted"/>
<dbReference type="GO" id="GO:0005524">
    <property type="term" value="F:ATP binding"/>
    <property type="evidence" value="ECO:0007669"/>
    <property type="project" value="UniProtKB-KW"/>
</dbReference>
<dbReference type="CDD" id="cd06225">
    <property type="entry name" value="HAMP"/>
    <property type="match status" value="1"/>
</dbReference>
<dbReference type="PROSITE" id="PS50109">
    <property type="entry name" value="HIS_KIN"/>
    <property type="match status" value="1"/>
</dbReference>
<evidence type="ECO:0000256" key="7">
    <source>
        <dbReference type="ARBA" id="ARBA00022777"/>
    </source>
</evidence>
<feature type="transmembrane region" description="Helical" evidence="11">
    <location>
        <begin position="76"/>
        <end position="98"/>
    </location>
</feature>
<dbReference type="SMART" id="SM00388">
    <property type="entry name" value="HisKA"/>
    <property type="match status" value="1"/>
</dbReference>
<keyword evidence="11" id="KW-0472">Membrane</keyword>
<keyword evidence="15" id="KW-1185">Reference proteome</keyword>
<dbReference type="InterPro" id="IPR036890">
    <property type="entry name" value="HATPase_C_sf"/>
</dbReference>
<keyword evidence="6" id="KW-0547">Nucleotide-binding</keyword>
<comment type="caution">
    <text evidence="14">The sequence shown here is derived from an EMBL/GenBank/DDBJ whole genome shotgun (WGS) entry which is preliminary data.</text>
</comment>
<dbReference type="SMART" id="SM00304">
    <property type="entry name" value="HAMP"/>
    <property type="match status" value="1"/>
</dbReference>
<dbReference type="PIRSF" id="PIRSF037532">
    <property type="entry name" value="STHK_NtrY"/>
    <property type="match status" value="1"/>
</dbReference>
<dbReference type="EC" id="2.7.13.3" evidence="3"/>
<evidence type="ECO:0000256" key="4">
    <source>
        <dbReference type="ARBA" id="ARBA00022553"/>
    </source>
</evidence>
<evidence type="ECO:0000256" key="1">
    <source>
        <dbReference type="ARBA" id="ARBA00000085"/>
    </source>
</evidence>
<dbReference type="InterPro" id="IPR017232">
    <property type="entry name" value="NtrY"/>
</dbReference>
<dbReference type="CDD" id="cd00082">
    <property type="entry name" value="HisKA"/>
    <property type="match status" value="1"/>
</dbReference>
<evidence type="ECO:0000313" key="14">
    <source>
        <dbReference type="EMBL" id="SAK51908.1"/>
    </source>
</evidence>
<dbReference type="SUPFAM" id="SSF55785">
    <property type="entry name" value="PYP-like sensor domain (PAS domain)"/>
    <property type="match status" value="1"/>
</dbReference>
<protein>
    <recommendedName>
        <fullName evidence="3">histidine kinase</fullName>
        <ecNumber evidence="3">2.7.13.3</ecNumber>
    </recommendedName>
</protein>
<keyword evidence="11" id="KW-0812">Transmembrane</keyword>
<keyword evidence="5" id="KW-0808">Transferase</keyword>
<keyword evidence="8" id="KW-0067">ATP-binding</keyword>
<evidence type="ECO:0000256" key="5">
    <source>
        <dbReference type="ARBA" id="ARBA00022679"/>
    </source>
</evidence>
<dbReference type="SUPFAM" id="SSF158472">
    <property type="entry name" value="HAMP domain-like"/>
    <property type="match status" value="1"/>
</dbReference>
<feature type="compositionally biased region" description="Low complexity" evidence="10">
    <location>
        <begin position="785"/>
        <end position="795"/>
    </location>
</feature>
<dbReference type="InterPro" id="IPR005467">
    <property type="entry name" value="His_kinase_dom"/>
</dbReference>
<comment type="catalytic activity">
    <reaction evidence="1">
        <text>ATP + protein L-histidine = ADP + protein N-phospho-L-histidine.</text>
        <dbReference type="EC" id="2.7.13.3"/>
    </reaction>
</comment>
<dbReference type="Pfam" id="PF02518">
    <property type="entry name" value="HATPase_c"/>
    <property type="match status" value="1"/>
</dbReference>
<dbReference type="PANTHER" id="PTHR43065:SF10">
    <property type="entry name" value="PEROXIDE STRESS-ACTIVATED HISTIDINE KINASE MAK3"/>
    <property type="match status" value="1"/>
</dbReference>
<dbReference type="InterPro" id="IPR003660">
    <property type="entry name" value="HAMP_dom"/>
</dbReference>
<dbReference type="PANTHER" id="PTHR43065">
    <property type="entry name" value="SENSOR HISTIDINE KINASE"/>
    <property type="match status" value="1"/>
</dbReference>
<dbReference type="Gene3D" id="3.30.565.10">
    <property type="entry name" value="Histidine kinase-like ATPase, C-terminal domain"/>
    <property type="match status" value="1"/>
</dbReference>
<evidence type="ECO:0000256" key="8">
    <source>
        <dbReference type="ARBA" id="ARBA00022840"/>
    </source>
</evidence>
<dbReference type="Pfam" id="PF00672">
    <property type="entry name" value="HAMP"/>
    <property type="match status" value="1"/>
</dbReference>
<sequence length="809" mass="88274">MKSFVVRLLVSTVALTAVLLLVMLALASANTEFFDRYYGWLYAANVAVAIVFMLIVISLFIIIVSRVRQGRFGTRLLAKLAFIFALVGVVPGAIIYVVSYQFVSRSIESWFDVNVETALTSGLTLGRGMLENSLADFKNRGRQMSDQLASADPSSLTLSLLRLRDQYGVQDAVVFERPRDQYNREDLTSGNGSLRVSGLRTVAQASGNYYALLPANEPTGTMLKAAQDHPYGAIEGEIDGDPKSNGPKGALRLRVITKIPDPTTTTEFQHVDRFLQIEQPVSQELARNADAVQRAYREYQEKRLGRTGLRKMYIGTLTLALFLATFIAMMLALALGNQLARPLFLLAQGTKEVAEGDYTPKREINSRDELGFLTQSFNAMTRQLSEARAAVENNRIALEHSKAYLESILANLTAGVFVFDRQFRLTTANRGADRIFRQPFGAKLNQPLDHIDVLAEFGAMVKKAFAERDAAAVGSGHPIGDRGHWQQQVAVTVPGENEPLTLLVRGTQLLSVTESDSDDAETTGYVVVFDDISDVISAQRSVAWGEVARRLAHEIKNPLTPIQLSAERLQMKLADKLAPTDADVLKRASTTIVNQVQAMKQMVDDFREYARTPPAVLGNLQLNELVAEVLTLYGIEDGKTPIKVDLAKLPVIRGDATQIRQVIHNLLQNAQDAVAEVAEPRVLLETRTVEYGEPDATGHARVAVRLTVSDNGSGFPARILSRAFEPYVTTKAKGTGLGLATVKKIVDEHGARIDIRNRSKSADVIEGAQISILFLQLADDTAAPGATPPGAGAAANQGTTKATVQTRAA</sequence>
<dbReference type="InterPro" id="IPR003594">
    <property type="entry name" value="HATPase_dom"/>
</dbReference>
<dbReference type="Pfam" id="PF00512">
    <property type="entry name" value="HisKA"/>
    <property type="match status" value="1"/>
</dbReference>
<keyword evidence="9" id="KW-0902">Two-component regulatory system</keyword>
<evidence type="ECO:0000256" key="2">
    <source>
        <dbReference type="ARBA" id="ARBA00004370"/>
    </source>
</evidence>
<feature type="compositionally biased region" description="Polar residues" evidence="10">
    <location>
        <begin position="796"/>
        <end position="809"/>
    </location>
</feature>
<dbReference type="Gene3D" id="1.10.287.130">
    <property type="match status" value="1"/>
</dbReference>
<gene>
    <name evidence="14" type="ORF">AWB80_01719</name>
</gene>
<dbReference type="PROSITE" id="PS50885">
    <property type="entry name" value="HAMP"/>
    <property type="match status" value="1"/>
</dbReference>
<dbReference type="EMBL" id="FCOE02000004">
    <property type="protein sequence ID" value="SAK51908.1"/>
    <property type="molecule type" value="Genomic_DNA"/>
</dbReference>
<dbReference type="Gene3D" id="3.30.450.20">
    <property type="entry name" value="PAS domain"/>
    <property type="match status" value="1"/>
</dbReference>
<feature type="domain" description="Histidine kinase" evidence="12">
    <location>
        <begin position="550"/>
        <end position="778"/>
    </location>
</feature>
<dbReference type="STRING" id="1777141.AWB80_01719"/>
<dbReference type="InterPro" id="IPR003661">
    <property type="entry name" value="HisK_dim/P_dom"/>
</dbReference>
<dbReference type="SUPFAM" id="SSF55874">
    <property type="entry name" value="ATPase domain of HSP90 chaperone/DNA topoisomerase II/histidine kinase"/>
    <property type="match status" value="1"/>
</dbReference>
<dbReference type="Gene3D" id="6.10.340.10">
    <property type="match status" value="1"/>
</dbReference>